<evidence type="ECO:0000256" key="1">
    <source>
        <dbReference type="ARBA" id="ARBA00004496"/>
    </source>
</evidence>
<keyword evidence="8" id="KW-1185">Reference proteome</keyword>
<dbReference type="Gene3D" id="2.30.30.140">
    <property type="match status" value="1"/>
</dbReference>
<dbReference type="AlphaFoldDB" id="A0A9N9HX95"/>
<evidence type="ECO:0000313" key="8">
    <source>
        <dbReference type="Proteomes" id="UP000789508"/>
    </source>
</evidence>
<reference evidence="7" key="1">
    <citation type="submission" date="2021-06" db="EMBL/GenBank/DDBJ databases">
        <authorList>
            <person name="Kallberg Y."/>
            <person name="Tangrot J."/>
            <person name="Rosling A."/>
        </authorList>
    </citation>
    <scope>NUCLEOTIDE SEQUENCE</scope>
    <source>
        <strain evidence="7">FL130A</strain>
    </source>
</reference>
<keyword evidence="2" id="KW-0963">Cytoplasm</keyword>
<dbReference type="GO" id="GO:0005829">
    <property type="term" value="C:cytosol"/>
    <property type="evidence" value="ECO:0007669"/>
    <property type="project" value="TreeGrafter"/>
</dbReference>
<dbReference type="PROSITE" id="PS50304">
    <property type="entry name" value="TUDOR"/>
    <property type="match status" value="1"/>
</dbReference>
<dbReference type="SUPFAM" id="SSF63748">
    <property type="entry name" value="Tudor/PWWP/MBT"/>
    <property type="match status" value="1"/>
</dbReference>
<dbReference type="EMBL" id="CAJVPS010022117">
    <property type="protein sequence ID" value="CAG8709870.1"/>
    <property type="molecule type" value="Genomic_DNA"/>
</dbReference>
<evidence type="ECO:0000313" key="7">
    <source>
        <dbReference type="EMBL" id="CAG8709870.1"/>
    </source>
</evidence>
<dbReference type="Proteomes" id="UP000789508">
    <property type="component" value="Unassembled WGS sequence"/>
</dbReference>
<name>A0A9N9HX95_9GLOM</name>
<evidence type="ECO:0000256" key="3">
    <source>
        <dbReference type="ARBA" id="ARBA00022553"/>
    </source>
</evidence>
<dbReference type="SMART" id="SM00318">
    <property type="entry name" value="SNc"/>
    <property type="match status" value="2"/>
</dbReference>
<dbReference type="GO" id="GO:0006402">
    <property type="term" value="P:mRNA catabolic process"/>
    <property type="evidence" value="ECO:0007669"/>
    <property type="project" value="TreeGrafter"/>
</dbReference>
<comment type="caution">
    <text evidence="7">The sequence shown here is derived from an EMBL/GenBank/DDBJ whole genome shotgun (WGS) entry which is preliminary data.</text>
</comment>
<proteinExistence type="predicted"/>
<dbReference type="PROSITE" id="PS50830">
    <property type="entry name" value="TNASE_3"/>
    <property type="match status" value="1"/>
</dbReference>
<dbReference type="Gene3D" id="2.40.50.90">
    <property type="match status" value="2"/>
</dbReference>
<accession>A0A9N9HX95</accession>
<feature type="domain" description="Tudor" evidence="5">
    <location>
        <begin position="198"/>
        <end position="258"/>
    </location>
</feature>
<dbReference type="PANTHER" id="PTHR12302:SF2">
    <property type="entry name" value="STAPHYLOCOCCAL NUCLEASE DOMAIN-CONTAINING PROTEIN 1"/>
    <property type="match status" value="1"/>
</dbReference>
<dbReference type="OrthoDB" id="10023235at2759"/>
<comment type="subcellular location">
    <subcellularLocation>
        <location evidence="1">Cytoplasm</location>
    </subcellularLocation>
</comment>
<evidence type="ECO:0000256" key="4">
    <source>
        <dbReference type="ARBA" id="ARBA00022737"/>
    </source>
</evidence>
<gene>
    <name evidence="7" type="ORF">ALEPTO_LOCUS11875</name>
</gene>
<dbReference type="SMART" id="SM00333">
    <property type="entry name" value="TUDOR"/>
    <property type="match status" value="1"/>
</dbReference>
<organism evidence="7 8">
    <name type="scientific">Ambispora leptoticha</name>
    <dbReference type="NCBI Taxonomy" id="144679"/>
    <lineage>
        <taxon>Eukaryota</taxon>
        <taxon>Fungi</taxon>
        <taxon>Fungi incertae sedis</taxon>
        <taxon>Mucoromycota</taxon>
        <taxon>Glomeromycotina</taxon>
        <taxon>Glomeromycetes</taxon>
        <taxon>Archaeosporales</taxon>
        <taxon>Ambisporaceae</taxon>
        <taxon>Ambispora</taxon>
    </lineage>
</organism>
<protein>
    <submittedName>
        <fullName evidence="7">438_t:CDS:1</fullName>
    </submittedName>
</protein>
<dbReference type="FunFam" id="2.30.30.140:FF:000018">
    <property type="entry name" value="Serine/threonine-protein kinase 31"/>
    <property type="match status" value="1"/>
</dbReference>
<dbReference type="InterPro" id="IPR035437">
    <property type="entry name" value="SNase_OB-fold_sf"/>
</dbReference>
<evidence type="ECO:0000259" key="6">
    <source>
        <dbReference type="PROSITE" id="PS50830"/>
    </source>
</evidence>
<evidence type="ECO:0000259" key="5">
    <source>
        <dbReference type="PROSITE" id="PS50304"/>
    </source>
</evidence>
<evidence type="ECO:0000256" key="2">
    <source>
        <dbReference type="ARBA" id="ARBA00022490"/>
    </source>
</evidence>
<dbReference type="InterPro" id="IPR002999">
    <property type="entry name" value="Tudor"/>
</dbReference>
<keyword evidence="3" id="KW-0597">Phosphoprotein</keyword>
<keyword evidence="4" id="KW-0677">Repeat</keyword>
<feature type="domain" description="TNase-like" evidence="6">
    <location>
        <begin position="1"/>
        <end position="124"/>
    </location>
</feature>
<dbReference type="FunFam" id="2.40.50.90:FF:000010">
    <property type="entry name" value="Ribonuclease"/>
    <property type="match status" value="1"/>
</dbReference>
<dbReference type="SUPFAM" id="SSF50199">
    <property type="entry name" value="Staphylococcal nuclease"/>
    <property type="match status" value="2"/>
</dbReference>
<dbReference type="InterPro" id="IPR016071">
    <property type="entry name" value="Staphylococal_nuclease_OB-fold"/>
</dbReference>
<dbReference type="GO" id="GO:0003723">
    <property type="term" value="F:RNA binding"/>
    <property type="evidence" value="ECO:0007669"/>
    <property type="project" value="TreeGrafter"/>
</dbReference>
<feature type="non-terminal residue" evidence="7">
    <location>
        <position position="1"/>
    </location>
</feature>
<dbReference type="Pfam" id="PF00567">
    <property type="entry name" value="TUDOR"/>
    <property type="match status" value="1"/>
</dbReference>
<dbReference type="Pfam" id="PF00565">
    <property type="entry name" value="SNase"/>
    <property type="match status" value="2"/>
</dbReference>
<sequence length="374" mass="42572">NGSRFKIYVPKENCKLTFVLGGVRSPRLGRSPSEKSEPFAAEALEFATNRALQRDVEIEVENVDKTGGFIGTLWLNKTENFAVSLLQEGLATIHEYSADQSTYANQLYAAERAAKSSRKNIWTLVDGNNLSNDLVNDHEGALQEKESQKEYLDIIVSEVISGGHFYIQIVNDSIHSLERLMSEFSLHHKNNNNNQTITPRNGEIVSAQFTQDDQWYRAKIKKYLPEKKTVEVIYIDYGNSETIPLSRVRPIPPNFLQLPPQSHEAMLSFIKVPLPEDDYGNEALERFRELTDNKQLVANLEFTENKVRYLTLYDPTKSQSPEASINAELVRDGLALVDKKYLSRNSIVDKLLETQELAKKDRMGMFEYGDITDD</sequence>
<dbReference type="GO" id="GO:0005634">
    <property type="term" value="C:nucleus"/>
    <property type="evidence" value="ECO:0007669"/>
    <property type="project" value="TreeGrafter"/>
</dbReference>
<dbReference type="CDD" id="cd00175">
    <property type="entry name" value="SNc"/>
    <property type="match status" value="1"/>
</dbReference>
<dbReference type="PANTHER" id="PTHR12302">
    <property type="entry name" value="EBNA2 BINDING PROTEIN P100"/>
    <property type="match status" value="1"/>
</dbReference>
<dbReference type="GO" id="GO:0004518">
    <property type="term" value="F:nuclease activity"/>
    <property type="evidence" value="ECO:0007669"/>
    <property type="project" value="TreeGrafter"/>
</dbReference>